<gene>
    <name evidence="1" type="ORF">PL9631_370023</name>
</gene>
<organism evidence="1 2">
    <name type="scientific">Planktothrix paucivesiculata PCC 9631</name>
    <dbReference type="NCBI Taxonomy" id="671071"/>
    <lineage>
        <taxon>Bacteria</taxon>
        <taxon>Bacillati</taxon>
        <taxon>Cyanobacteriota</taxon>
        <taxon>Cyanophyceae</taxon>
        <taxon>Oscillatoriophycideae</taxon>
        <taxon>Oscillatoriales</taxon>
        <taxon>Microcoleaceae</taxon>
        <taxon>Planktothrix</taxon>
    </lineage>
</organism>
<comment type="caution">
    <text evidence="1">The sequence shown here is derived from an EMBL/GenBank/DDBJ whole genome shotgun (WGS) entry which is preliminary data.</text>
</comment>
<accession>A0A7Z9DY25</accession>
<protein>
    <submittedName>
        <fullName evidence="1">Uncharacterized protein</fullName>
    </submittedName>
</protein>
<proteinExistence type="predicted"/>
<dbReference type="RefSeq" id="WP_083617472.1">
    <property type="nucleotide sequence ID" value="NZ_LR735001.1"/>
</dbReference>
<dbReference type="AlphaFoldDB" id="A0A7Z9DY25"/>
<keyword evidence="2" id="KW-1185">Reference proteome</keyword>
<dbReference type="Proteomes" id="UP000182190">
    <property type="component" value="Unassembled WGS sequence"/>
</dbReference>
<name>A0A7Z9DY25_9CYAN</name>
<dbReference type="OrthoDB" id="505353at2"/>
<dbReference type="EMBL" id="CZCS02000176">
    <property type="protein sequence ID" value="VXD17798.1"/>
    <property type="molecule type" value="Genomic_DNA"/>
</dbReference>
<sequence>MATFDQTLRLKIENLGVPVQSGTVSDVVLSIDQVNGLENFPDIIPVTNFVKEFLTNYPNPNDFYQNISNNLTKAIINNSQTLGIAGTFDALSVELLREPVGVLPYPFVSQSIQTATGNSDQLVKLQFQDLLIPVQGGTVADATININHVDNLGTFPDIIPLANFATDFLTNYPNPNDFYQDITTNLTSTILNNAQALGLAGTLDSVSIKLERSPGSVLSDLFSSKSTAIPTELSNNALTGQAF</sequence>
<evidence type="ECO:0000313" key="1">
    <source>
        <dbReference type="EMBL" id="VXD17798.1"/>
    </source>
</evidence>
<reference evidence="1" key="1">
    <citation type="submission" date="2019-10" db="EMBL/GenBank/DDBJ databases">
        <authorList>
            <consortium name="Genoscope - CEA"/>
            <person name="William W."/>
        </authorList>
    </citation>
    <scope>NUCLEOTIDE SEQUENCE [LARGE SCALE GENOMIC DNA]</scope>
    <source>
        <strain evidence="1">BBR_PRJEB10994</strain>
    </source>
</reference>
<evidence type="ECO:0000313" key="2">
    <source>
        <dbReference type="Proteomes" id="UP000182190"/>
    </source>
</evidence>